<organism evidence="1 2">
    <name type="scientific">Mobiluncus mulieris</name>
    <dbReference type="NCBI Taxonomy" id="2052"/>
    <lineage>
        <taxon>Bacteria</taxon>
        <taxon>Bacillati</taxon>
        <taxon>Actinomycetota</taxon>
        <taxon>Actinomycetes</taxon>
        <taxon>Actinomycetales</taxon>
        <taxon>Actinomycetaceae</taxon>
        <taxon>Mobiluncus</taxon>
    </lineage>
</organism>
<name>A0A8G2M4I3_9ACTO</name>
<proteinExistence type="predicted"/>
<comment type="caution">
    <text evidence="1">The sequence shown here is derived from an EMBL/GenBank/DDBJ whole genome shotgun (WGS) entry which is preliminary data.</text>
</comment>
<reference evidence="1 2" key="1">
    <citation type="submission" date="2018-06" db="EMBL/GenBank/DDBJ databases">
        <authorList>
            <consortium name="Pathogen Informatics"/>
            <person name="Doyle S."/>
        </authorList>
    </citation>
    <scope>NUCLEOTIDE SEQUENCE [LARGE SCALE GENOMIC DNA]</scope>
    <source>
        <strain evidence="1 2">NCTC11819</strain>
    </source>
</reference>
<evidence type="ECO:0000313" key="1">
    <source>
        <dbReference type="EMBL" id="STO15707.1"/>
    </source>
</evidence>
<dbReference type="RefSeq" id="WP_004012849.1">
    <property type="nucleotide sequence ID" value="NZ_CAMPNB010000006.1"/>
</dbReference>
<protein>
    <submittedName>
        <fullName evidence="1">Uncharacterized protein</fullName>
    </submittedName>
</protein>
<dbReference type="EMBL" id="UGGQ01000006">
    <property type="protein sequence ID" value="STO15707.1"/>
    <property type="molecule type" value="Genomic_DNA"/>
</dbReference>
<dbReference type="GeneID" id="93366496"/>
<sequence>MPTNLLTAVREIGTIELMDAPSGINTPTSLALWLQTQPEAATNHTLRVLSSETSKWERLPLETFQKIAHVEPPSTNSQHWDAFIEAITAKRLHNRGLSAPEWTRKTSLEENWNPYAEANPHTAPIQDFWDMIHTTPEFIEKAIIYPQQDLVNL</sequence>
<dbReference type="AlphaFoldDB" id="A0A8G2M4I3"/>
<accession>A0A8G2M4I3</accession>
<evidence type="ECO:0000313" key="2">
    <source>
        <dbReference type="Proteomes" id="UP000255284"/>
    </source>
</evidence>
<gene>
    <name evidence="1" type="ORF">NCTC11819_00249</name>
</gene>
<dbReference type="Proteomes" id="UP000255284">
    <property type="component" value="Unassembled WGS sequence"/>
</dbReference>